<dbReference type="GO" id="GO:0003921">
    <property type="term" value="F:GMP synthase activity"/>
    <property type="evidence" value="ECO:0007669"/>
    <property type="project" value="TreeGrafter"/>
</dbReference>
<keyword evidence="3" id="KW-0332">GMP biosynthesis</keyword>
<accession>A0A4Q9PMN8</accession>
<keyword evidence="8" id="KW-1185">Reference proteome</keyword>
<dbReference type="PANTHER" id="PTHR11922">
    <property type="entry name" value="GMP SYNTHASE-RELATED"/>
    <property type="match status" value="1"/>
</dbReference>
<reference evidence="7 8" key="1">
    <citation type="submission" date="2019-01" db="EMBL/GenBank/DDBJ databases">
        <title>Draft genome sequences of three monokaryotic isolates of the white-rot basidiomycete fungus Dichomitus squalens.</title>
        <authorList>
            <consortium name="DOE Joint Genome Institute"/>
            <person name="Lopez S.C."/>
            <person name="Andreopoulos B."/>
            <person name="Pangilinan J."/>
            <person name="Lipzen A."/>
            <person name="Riley R."/>
            <person name="Ahrendt S."/>
            <person name="Ng V."/>
            <person name="Barry K."/>
            <person name="Daum C."/>
            <person name="Grigoriev I.V."/>
            <person name="Hilden K.S."/>
            <person name="Makela M.R."/>
            <person name="de Vries R.P."/>
        </authorList>
    </citation>
    <scope>NUCLEOTIDE SEQUENCE [LARGE SCALE GENOMIC DNA]</scope>
    <source>
        <strain evidence="7 8">CBS 464.89</strain>
    </source>
</reference>
<evidence type="ECO:0000256" key="2">
    <source>
        <dbReference type="ARBA" id="ARBA00022741"/>
    </source>
</evidence>
<dbReference type="AlphaFoldDB" id="A0A4Q9PMN8"/>
<dbReference type="PROSITE" id="PS51273">
    <property type="entry name" value="GATASE_TYPE_1"/>
    <property type="match status" value="1"/>
</dbReference>
<keyword evidence="2" id="KW-0547">Nucleotide-binding</keyword>
<evidence type="ECO:0000256" key="4">
    <source>
        <dbReference type="ARBA" id="ARBA00022755"/>
    </source>
</evidence>
<evidence type="ECO:0000313" key="7">
    <source>
        <dbReference type="EMBL" id="TBU55425.1"/>
    </source>
</evidence>
<protein>
    <recommendedName>
        <fullName evidence="6">Glutamine amidotransferase domain-containing protein</fullName>
    </recommendedName>
</protein>
<dbReference type="GO" id="GO:0005524">
    <property type="term" value="F:ATP binding"/>
    <property type="evidence" value="ECO:0007669"/>
    <property type="project" value="UniProtKB-KW"/>
</dbReference>
<organism evidence="7 8">
    <name type="scientific">Dichomitus squalens</name>
    <dbReference type="NCBI Taxonomy" id="114155"/>
    <lineage>
        <taxon>Eukaryota</taxon>
        <taxon>Fungi</taxon>
        <taxon>Dikarya</taxon>
        <taxon>Basidiomycota</taxon>
        <taxon>Agaricomycotina</taxon>
        <taxon>Agaricomycetes</taxon>
        <taxon>Polyporales</taxon>
        <taxon>Polyporaceae</taxon>
        <taxon>Dichomitus</taxon>
    </lineage>
</organism>
<evidence type="ECO:0000313" key="8">
    <source>
        <dbReference type="Proteomes" id="UP000292082"/>
    </source>
</evidence>
<dbReference type="GO" id="GO:0005829">
    <property type="term" value="C:cytosol"/>
    <property type="evidence" value="ECO:0007669"/>
    <property type="project" value="TreeGrafter"/>
</dbReference>
<dbReference type="Proteomes" id="UP000292082">
    <property type="component" value="Unassembled WGS sequence"/>
</dbReference>
<dbReference type="InterPro" id="IPR029062">
    <property type="entry name" value="Class_I_gatase-like"/>
</dbReference>
<keyword evidence="4" id="KW-0658">Purine biosynthesis</keyword>
<dbReference type="SUPFAM" id="SSF52317">
    <property type="entry name" value="Class I glutamine amidotransferase-like"/>
    <property type="match status" value="1"/>
</dbReference>
<dbReference type="Pfam" id="PF00117">
    <property type="entry name" value="GATase"/>
    <property type="match status" value="1"/>
</dbReference>
<gene>
    <name evidence="7" type="ORF">BD310DRAFT_950805</name>
</gene>
<evidence type="ECO:0000256" key="5">
    <source>
        <dbReference type="ARBA" id="ARBA00022840"/>
    </source>
</evidence>
<dbReference type="EMBL" id="ML145169">
    <property type="protein sequence ID" value="TBU55425.1"/>
    <property type="molecule type" value="Genomic_DNA"/>
</dbReference>
<feature type="domain" description="Glutamine amidotransferase" evidence="6">
    <location>
        <begin position="20"/>
        <end position="133"/>
    </location>
</feature>
<name>A0A4Q9PMN8_9APHY</name>
<keyword evidence="1" id="KW-0436">Ligase</keyword>
<evidence type="ECO:0000256" key="1">
    <source>
        <dbReference type="ARBA" id="ARBA00022598"/>
    </source>
</evidence>
<keyword evidence="5" id="KW-0067">ATP-binding</keyword>
<dbReference type="Gene3D" id="3.40.50.880">
    <property type="match status" value="1"/>
</dbReference>
<dbReference type="STRING" id="114155.A0A4Q9PMN8"/>
<proteinExistence type="predicted"/>
<dbReference type="InterPro" id="IPR017926">
    <property type="entry name" value="GATASE"/>
</dbReference>
<evidence type="ECO:0000259" key="6">
    <source>
        <dbReference type="Pfam" id="PF00117"/>
    </source>
</evidence>
<dbReference type="SUPFAM" id="SSF52402">
    <property type="entry name" value="Adenine nucleotide alpha hydrolases-like"/>
    <property type="match status" value="1"/>
</dbReference>
<evidence type="ECO:0000256" key="3">
    <source>
        <dbReference type="ARBA" id="ARBA00022749"/>
    </source>
</evidence>
<dbReference type="PANTHER" id="PTHR11922:SF2">
    <property type="entry name" value="GMP SYNTHASE [GLUTAMINE-HYDROLYZING]"/>
    <property type="match status" value="1"/>
</dbReference>
<sequence>MSKIHDRLDTILILDFGSQDVPHADPEVSATGISVLGICYSLQEMAWKKKGKVAKCEHREYGFAQVQTCKIGGENNGVDALLKDLGEDLQVRLGDQLHELLERFHIIGRTATAPYAVGTQLHPEVTHSKQVISNFVAHRGGVDSSVAAKLMHGTISDRLRATIFDNVSKDPGVNLTVVDPSDLFLLRLEGTETAKVEAEAEKEETKGTETKGKIQWHLQGTLYPNVTESNSLKGPVATIKMDHIVGSA</sequence>